<feature type="signal peptide" evidence="1">
    <location>
        <begin position="1"/>
        <end position="20"/>
    </location>
</feature>
<keyword evidence="3" id="KW-1185">Reference proteome</keyword>
<feature type="chain" id="PRO_5045837613" evidence="1">
    <location>
        <begin position="21"/>
        <end position="158"/>
    </location>
</feature>
<comment type="caution">
    <text evidence="2">The sequence shown here is derived from an EMBL/GenBank/DDBJ whole genome shotgun (WGS) entry which is preliminary data.</text>
</comment>
<evidence type="ECO:0000256" key="1">
    <source>
        <dbReference type="SAM" id="SignalP"/>
    </source>
</evidence>
<gene>
    <name evidence="2" type="ORF">K0504_10175</name>
</gene>
<dbReference type="RefSeq" id="WP_220104088.1">
    <property type="nucleotide sequence ID" value="NZ_JAHZSS010000010.1"/>
</dbReference>
<evidence type="ECO:0000313" key="2">
    <source>
        <dbReference type="EMBL" id="MBW8191405.1"/>
    </source>
</evidence>
<protein>
    <submittedName>
        <fullName evidence="2">Uncharacterized protein</fullName>
    </submittedName>
</protein>
<accession>A0ABS7EGT2</accession>
<dbReference type="Proteomes" id="UP001166251">
    <property type="component" value="Unassembled WGS sequence"/>
</dbReference>
<name>A0ABS7EGT2_9GAMM</name>
<proteinExistence type="predicted"/>
<reference evidence="2" key="1">
    <citation type="submission" date="2021-07" db="EMBL/GenBank/DDBJ databases">
        <title>Neiella marina sp. nov., isolated from the intestinal content of sea cucumber Apostichopus japonicus.</title>
        <authorList>
            <person name="Bai X."/>
        </authorList>
    </citation>
    <scope>NUCLEOTIDE SEQUENCE</scope>
    <source>
        <strain evidence="2">126</strain>
    </source>
</reference>
<dbReference type="EMBL" id="JAHZSS010000010">
    <property type="protein sequence ID" value="MBW8191405.1"/>
    <property type="molecule type" value="Genomic_DNA"/>
</dbReference>
<sequence>MKCKLLLVLVLSAVSSTSSGAEYKERDTNYTFDVRCSYEIVKLQKVGLGASFTSNEGILDERNALTPRDVTQSKIVHIGTGLGSPIWTFDTVIERERSKTYTKYTYHNLPESSFGNELQVEQVTFQPASERIISLRKRTFGHCASKELEPTQKKEKPE</sequence>
<keyword evidence="1" id="KW-0732">Signal</keyword>
<organism evidence="2 3">
    <name type="scientific">Neiella holothuriorum</name>
    <dbReference type="NCBI Taxonomy" id="2870530"/>
    <lineage>
        <taxon>Bacteria</taxon>
        <taxon>Pseudomonadati</taxon>
        <taxon>Pseudomonadota</taxon>
        <taxon>Gammaproteobacteria</taxon>
        <taxon>Alteromonadales</taxon>
        <taxon>Echinimonadaceae</taxon>
        <taxon>Neiella</taxon>
    </lineage>
</organism>
<evidence type="ECO:0000313" key="3">
    <source>
        <dbReference type="Proteomes" id="UP001166251"/>
    </source>
</evidence>